<evidence type="ECO:0000256" key="1">
    <source>
        <dbReference type="SAM" id="Phobius"/>
    </source>
</evidence>
<sequence length="55" mass="6535">MLLFYQTSYQKETLFANKLTVFLIFFEVFFKENAMLCGVIYLNIKPGRFLELLST</sequence>
<keyword evidence="1" id="KW-0812">Transmembrane</keyword>
<organism evidence="2 3">
    <name type="scientific">Lacticaseibacillus paracasei N1115</name>
    <dbReference type="NCBI Taxonomy" id="1446494"/>
    <lineage>
        <taxon>Bacteria</taxon>
        <taxon>Bacillati</taxon>
        <taxon>Bacillota</taxon>
        <taxon>Bacilli</taxon>
        <taxon>Lactobacillales</taxon>
        <taxon>Lactobacillaceae</taxon>
        <taxon>Lacticaseibacillus</taxon>
    </lineage>
</organism>
<protein>
    <submittedName>
        <fullName evidence="2">Uncharacterized protein</fullName>
    </submittedName>
</protein>
<accession>A0A806L969</accession>
<proteinExistence type="predicted"/>
<dbReference type="KEGG" id="lpq:AF91_08480"/>
<dbReference type="AlphaFoldDB" id="A0A806L969"/>
<feature type="transmembrane region" description="Helical" evidence="1">
    <location>
        <begin position="20"/>
        <end position="44"/>
    </location>
</feature>
<keyword evidence="1" id="KW-0472">Membrane</keyword>
<gene>
    <name evidence="2" type="ORF">AF91_08480</name>
</gene>
<keyword evidence="1" id="KW-1133">Transmembrane helix</keyword>
<dbReference type="Proteomes" id="UP000019441">
    <property type="component" value="Chromosome"/>
</dbReference>
<name>A0A806L969_LACPA</name>
<reference evidence="2 3" key="1">
    <citation type="journal article" date="2014" name="Genome Announc.">
        <title>Whole Genome Sequence of the Probiotic Strain Lactobacillus paracasei N1115, Isolated from Traditional Chinese Fermented Milk.</title>
        <authorList>
            <person name="Wang S."/>
            <person name="Zhu H."/>
            <person name="He F."/>
            <person name="Luo Y."/>
            <person name="Kang Z."/>
            <person name="Lu C."/>
            <person name="Feng L."/>
            <person name="Lu X."/>
            <person name="Xue Y."/>
            <person name="Wang H."/>
        </authorList>
    </citation>
    <scope>NUCLEOTIDE SEQUENCE [LARGE SCALE GENOMIC DNA]</scope>
    <source>
        <strain evidence="2 3">N1115</strain>
    </source>
</reference>
<evidence type="ECO:0000313" key="2">
    <source>
        <dbReference type="EMBL" id="AHJ33224.1"/>
    </source>
</evidence>
<evidence type="ECO:0000313" key="3">
    <source>
        <dbReference type="Proteomes" id="UP000019441"/>
    </source>
</evidence>
<dbReference type="EMBL" id="CP007122">
    <property type="protein sequence ID" value="AHJ33224.1"/>
    <property type="molecule type" value="Genomic_DNA"/>
</dbReference>